<reference evidence="1 2" key="1">
    <citation type="journal article" date="2018" name="G3 (Bethesda)">
        <title>Phylogenetic and Phylogenomic Definition of Rhizopus Species.</title>
        <authorList>
            <person name="Gryganskyi A.P."/>
            <person name="Golan J."/>
            <person name="Dolatabadi S."/>
            <person name="Mondo S."/>
            <person name="Robb S."/>
            <person name="Idnurm A."/>
            <person name="Muszewska A."/>
            <person name="Steczkiewicz K."/>
            <person name="Masonjones S."/>
            <person name="Liao H.L."/>
            <person name="Gajdeczka M.T."/>
            <person name="Anike F."/>
            <person name="Vuek A."/>
            <person name="Anishchenko I.M."/>
            <person name="Voigt K."/>
            <person name="de Hoog G.S."/>
            <person name="Smith M.E."/>
            <person name="Heitman J."/>
            <person name="Vilgalys R."/>
            <person name="Stajich J.E."/>
        </authorList>
    </citation>
    <scope>NUCLEOTIDE SEQUENCE [LARGE SCALE GENOMIC DNA]</scope>
    <source>
        <strain evidence="1 2">CBS 357.93</strain>
    </source>
</reference>
<dbReference type="STRING" id="86630.A0A367JDW4"/>
<sequence length="131" mass="15061">MNLYMALSVIGTNFVATIARGSSKRSLAIRYERIYVLLEEMRHSDYPKGYLPPDYEPRPILQDLQGLIHYKIISQLYRDLIVFESDLSLQYPLILGVSGVNHVQIDESKERCGHHAESVWIFGIVLRPVKS</sequence>
<evidence type="ECO:0000313" key="2">
    <source>
        <dbReference type="Proteomes" id="UP000252139"/>
    </source>
</evidence>
<evidence type="ECO:0000313" key="1">
    <source>
        <dbReference type="EMBL" id="RCH88097.1"/>
    </source>
</evidence>
<dbReference type="AlphaFoldDB" id="A0A367JDW4"/>
<dbReference type="OrthoDB" id="5598606at2759"/>
<dbReference type="EMBL" id="PJQL01001530">
    <property type="protein sequence ID" value="RCH88097.1"/>
    <property type="molecule type" value="Genomic_DNA"/>
</dbReference>
<dbReference type="Proteomes" id="UP000252139">
    <property type="component" value="Unassembled WGS sequence"/>
</dbReference>
<accession>A0A367JDW4</accession>
<protein>
    <submittedName>
        <fullName evidence="1">Uncharacterized protein</fullName>
    </submittedName>
</protein>
<organism evidence="1 2">
    <name type="scientific">Rhizopus azygosporus</name>
    <name type="common">Rhizopus microsporus var. azygosporus</name>
    <dbReference type="NCBI Taxonomy" id="86630"/>
    <lineage>
        <taxon>Eukaryota</taxon>
        <taxon>Fungi</taxon>
        <taxon>Fungi incertae sedis</taxon>
        <taxon>Mucoromycota</taxon>
        <taxon>Mucoromycotina</taxon>
        <taxon>Mucoromycetes</taxon>
        <taxon>Mucorales</taxon>
        <taxon>Mucorineae</taxon>
        <taxon>Rhizopodaceae</taxon>
        <taxon>Rhizopus</taxon>
    </lineage>
</organism>
<proteinExistence type="predicted"/>
<gene>
    <name evidence="1" type="ORF">CU097_009189</name>
</gene>
<keyword evidence="2" id="KW-1185">Reference proteome</keyword>
<comment type="caution">
    <text evidence="1">The sequence shown here is derived from an EMBL/GenBank/DDBJ whole genome shotgun (WGS) entry which is preliminary data.</text>
</comment>
<name>A0A367JDW4_RHIAZ</name>